<evidence type="ECO:0000256" key="1">
    <source>
        <dbReference type="SAM" id="Phobius"/>
    </source>
</evidence>
<protein>
    <submittedName>
        <fullName evidence="3">ABC-type transport system involved in cytochrome c biogenesis permease subunit</fullName>
    </submittedName>
</protein>
<evidence type="ECO:0000259" key="2">
    <source>
        <dbReference type="Pfam" id="PF01578"/>
    </source>
</evidence>
<dbReference type="PANTHER" id="PTHR38034:SF1">
    <property type="entry name" value="INNER MEMBRANE PROTEIN YPJD"/>
    <property type="match status" value="1"/>
</dbReference>
<gene>
    <name evidence="3" type="ORF">HNQ61_000141</name>
</gene>
<keyword evidence="4" id="KW-1185">Reference proteome</keyword>
<feature type="transmembrane region" description="Helical" evidence="1">
    <location>
        <begin position="127"/>
        <end position="154"/>
    </location>
</feature>
<accession>A0A841GNS1</accession>
<feature type="transmembrane region" description="Helical" evidence="1">
    <location>
        <begin position="94"/>
        <end position="115"/>
    </location>
</feature>
<dbReference type="GO" id="GO:0017004">
    <property type="term" value="P:cytochrome complex assembly"/>
    <property type="evidence" value="ECO:0007669"/>
    <property type="project" value="InterPro"/>
</dbReference>
<keyword evidence="1" id="KW-0812">Transmembrane</keyword>
<reference evidence="3 4" key="1">
    <citation type="submission" date="2020-08" db="EMBL/GenBank/DDBJ databases">
        <title>Genomic Encyclopedia of Type Strains, Phase IV (KMG-IV): sequencing the most valuable type-strain genomes for metagenomic binning, comparative biology and taxonomic classification.</title>
        <authorList>
            <person name="Goeker M."/>
        </authorList>
    </citation>
    <scope>NUCLEOTIDE SEQUENCE [LARGE SCALE GENOMIC DNA]</scope>
    <source>
        <strain evidence="3 4">DSM 29007</strain>
    </source>
</reference>
<comment type="caution">
    <text evidence="3">The sequence shown here is derived from an EMBL/GenBank/DDBJ whole genome shotgun (WGS) entry which is preliminary data.</text>
</comment>
<name>A0A841GNS1_9BACT</name>
<feature type="domain" description="Cytochrome c assembly protein" evidence="2">
    <location>
        <begin position="70"/>
        <end position="263"/>
    </location>
</feature>
<keyword evidence="1" id="KW-0472">Membrane</keyword>
<dbReference type="Pfam" id="PF01578">
    <property type="entry name" value="Cytochrom_C_asm"/>
    <property type="match status" value="1"/>
</dbReference>
<feature type="transmembrane region" description="Helical" evidence="1">
    <location>
        <begin position="217"/>
        <end position="233"/>
    </location>
</feature>
<dbReference type="GO" id="GO:0020037">
    <property type="term" value="F:heme binding"/>
    <property type="evidence" value="ECO:0007669"/>
    <property type="project" value="InterPro"/>
</dbReference>
<dbReference type="InterPro" id="IPR052372">
    <property type="entry name" value="YpjD/HemX"/>
</dbReference>
<organism evidence="3 4">
    <name type="scientific">Longimicrobium terrae</name>
    <dbReference type="NCBI Taxonomy" id="1639882"/>
    <lineage>
        <taxon>Bacteria</taxon>
        <taxon>Pseudomonadati</taxon>
        <taxon>Gemmatimonadota</taxon>
        <taxon>Longimicrobiia</taxon>
        <taxon>Longimicrobiales</taxon>
        <taxon>Longimicrobiaceae</taxon>
        <taxon>Longimicrobium</taxon>
    </lineage>
</organism>
<feature type="transmembrane region" description="Helical" evidence="1">
    <location>
        <begin position="245"/>
        <end position="265"/>
    </location>
</feature>
<dbReference type="PANTHER" id="PTHR38034">
    <property type="entry name" value="INNER MEMBRANE PROTEIN YPJD"/>
    <property type="match status" value="1"/>
</dbReference>
<feature type="transmembrane region" description="Helical" evidence="1">
    <location>
        <begin position="180"/>
        <end position="202"/>
    </location>
</feature>
<evidence type="ECO:0000313" key="3">
    <source>
        <dbReference type="EMBL" id="MBB6068530.1"/>
    </source>
</evidence>
<feature type="transmembrane region" description="Helical" evidence="1">
    <location>
        <begin position="66"/>
        <end position="87"/>
    </location>
</feature>
<dbReference type="RefSeq" id="WP_170030703.1">
    <property type="nucleotide sequence ID" value="NZ_JABDTL010000001.1"/>
</dbReference>
<proteinExistence type="predicted"/>
<dbReference type="Proteomes" id="UP000582837">
    <property type="component" value="Unassembled WGS sequence"/>
</dbReference>
<dbReference type="AlphaFoldDB" id="A0A841GNS1"/>
<dbReference type="EMBL" id="JACHIA010000001">
    <property type="protein sequence ID" value="MBB6068530.1"/>
    <property type="molecule type" value="Genomic_DNA"/>
</dbReference>
<keyword evidence="1" id="KW-1133">Transmembrane helix</keyword>
<dbReference type="InterPro" id="IPR002541">
    <property type="entry name" value="Cyt_c_assembly"/>
</dbReference>
<evidence type="ECO:0000313" key="4">
    <source>
        <dbReference type="Proteomes" id="UP000582837"/>
    </source>
</evidence>
<sequence>MSMTLGLHSLALVLYAVTAALLGWSLARAAQRAPLAAGAALAAGVGAHAAALGSYWTSFREPPLVGLAPSLSTLALLIALGSLLLAVIGRSGPLGLVLVPVAALLTAIAQIAGLRPTGPELAYRGPWFILHVTLAFAGYAGLTIAFAAGLMYLLQFRQLKDKRFGAVFRFFPPLDTLDRIGVRALLTGLPCLTAALLLGWAWSQRFGPAMHAGNPKVVWGVVTWLAFVAALLARAGNATHARRGAMTTVVGFAVVVAAYVVLRAAEAAGSGFL</sequence>